<comment type="caution">
    <text evidence="2">The sequence shown here is derived from an EMBL/GenBank/DDBJ whole genome shotgun (WGS) entry which is preliminary data.</text>
</comment>
<accession>A0A9N7TPM6</accession>
<evidence type="ECO:0000313" key="2">
    <source>
        <dbReference type="EMBL" id="CAB1416826.1"/>
    </source>
</evidence>
<organism evidence="2 3">
    <name type="scientific">Pleuronectes platessa</name>
    <name type="common">European plaice</name>
    <dbReference type="NCBI Taxonomy" id="8262"/>
    <lineage>
        <taxon>Eukaryota</taxon>
        <taxon>Metazoa</taxon>
        <taxon>Chordata</taxon>
        <taxon>Craniata</taxon>
        <taxon>Vertebrata</taxon>
        <taxon>Euteleostomi</taxon>
        <taxon>Actinopterygii</taxon>
        <taxon>Neopterygii</taxon>
        <taxon>Teleostei</taxon>
        <taxon>Neoteleostei</taxon>
        <taxon>Acanthomorphata</taxon>
        <taxon>Carangaria</taxon>
        <taxon>Pleuronectiformes</taxon>
        <taxon>Pleuronectoidei</taxon>
        <taxon>Pleuronectidae</taxon>
        <taxon>Pleuronectes</taxon>
    </lineage>
</organism>
<dbReference type="EMBL" id="CADEAL010000226">
    <property type="protein sequence ID" value="CAB1416826.1"/>
    <property type="molecule type" value="Genomic_DNA"/>
</dbReference>
<keyword evidence="3" id="KW-1185">Reference proteome</keyword>
<dbReference type="AlphaFoldDB" id="A0A9N7TPM6"/>
<dbReference type="Proteomes" id="UP001153269">
    <property type="component" value="Unassembled WGS sequence"/>
</dbReference>
<reference evidence="2" key="1">
    <citation type="submission" date="2020-03" db="EMBL/GenBank/DDBJ databases">
        <authorList>
            <person name="Weist P."/>
        </authorList>
    </citation>
    <scope>NUCLEOTIDE SEQUENCE</scope>
</reference>
<name>A0A9N7TPM6_PLEPL</name>
<feature type="region of interest" description="Disordered" evidence="1">
    <location>
        <begin position="74"/>
        <end position="126"/>
    </location>
</feature>
<feature type="region of interest" description="Disordered" evidence="1">
    <location>
        <begin position="167"/>
        <end position="230"/>
    </location>
</feature>
<proteinExistence type="predicted"/>
<protein>
    <submittedName>
        <fullName evidence="2">Uncharacterized protein</fullName>
    </submittedName>
</protein>
<evidence type="ECO:0000256" key="1">
    <source>
        <dbReference type="SAM" id="MobiDB-lite"/>
    </source>
</evidence>
<evidence type="ECO:0000313" key="3">
    <source>
        <dbReference type="Proteomes" id="UP001153269"/>
    </source>
</evidence>
<feature type="compositionally biased region" description="Low complexity" evidence="1">
    <location>
        <begin position="184"/>
        <end position="196"/>
    </location>
</feature>
<gene>
    <name evidence="2" type="ORF">PLEPLA_LOCUS4619</name>
</gene>
<feature type="compositionally biased region" description="Basic and acidic residues" evidence="1">
    <location>
        <begin position="167"/>
        <end position="177"/>
    </location>
</feature>
<sequence length="230" mass="25802">MEVRTRTNSWVIQTKPDVLLVKLDDERRRRRRRRQALSSTESCTQHINSLLEKLGDVWERQGDARLDCKKQQLPSHISTRPPNYRETQEMETETAGRGPEDSFGPDFHTDRLEESMTEDGGEFTCSPYATERADKHRAHLSLDGGALHTGPVLTPKKLAGLSRGVRAERRFEPKLLDGDGGGDLWADPSSSSSPDARTLRTPPQLESGPPGGRARHVMCRSVAGVRRPER</sequence>